<keyword evidence="3 4" id="KW-0687">Ribonucleoprotein</keyword>
<dbReference type="InterPro" id="IPR000456">
    <property type="entry name" value="Ribosomal_bL17"/>
</dbReference>
<protein>
    <recommendedName>
        <fullName evidence="4">Large ribosomal subunit protein bL17</fullName>
    </recommendedName>
</protein>
<keyword evidence="2 4" id="KW-0689">Ribosomal protein</keyword>
<dbReference type="PANTHER" id="PTHR14413">
    <property type="entry name" value="RIBOSOMAL PROTEIN L17"/>
    <property type="match status" value="1"/>
</dbReference>
<dbReference type="Pfam" id="PF01196">
    <property type="entry name" value="Ribosomal_L17"/>
    <property type="match status" value="1"/>
</dbReference>
<sequence length="135" mass="15069">MRHRVSSKRLKRTSGELKSLLKNQASQLFERGSVTTTLPKAKILRPFAEKLVTLAKDTGFNSVKKVKAVLVNDPVVRNLFDNVAPKFLQRPGGYTRIVRLGVRQGDNAPMARIELVEKATATSEVEKKKVKNAKN</sequence>
<comment type="similarity">
    <text evidence="1 4 5">Belongs to the bacterial ribosomal protein bL17 family.</text>
</comment>
<dbReference type="SUPFAM" id="SSF64263">
    <property type="entry name" value="Prokaryotic ribosomal protein L17"/>
    <property type="match status" value="1"/>
</dbReference>
<evidence type="ECO:0000313" key="6">
    <source>
        <dbReference type="EMBL" id="PIS22394.1"/>
    </source>
</evidence>
<dbReference type="EMBL" id="PEYU01000048">
    <property type="protein sequence ID" value="PIS22394.1"/>
    <property type="molecule type" value="Genomic_DNA"/>
</dbReference>
<dbReference type="NCBIfam" id="TIGR00059">
    <property type="entry name" value="L17"/>
    <property type="match status" value="1"/>
</dbReference>
<gene>
    <name evidence="4" type="primary">rplQ</name>
    <name evidence="6" type="ORF">COT50_02220</name>
</gene>
<dbReference type="PANTHER" id="PTHR14413:SF16">
    <property type="entry name" value="LARGE RIBOSOMAL SUBUNIT PROTEIN BL17M"/>
    <property type="match status" value="1"/>
</dbReference>
<comment type="caution">
    <text evidence="6">The sequence shown here is derived from an EMBL/GenBank/DDBJ whole genome shotgun (WGS) entry which is preliminary data.</text>
</comment>
<dbReference type="GO" id="GO:0022625">
    <property type="term" value="C:cytosolic large ribosomal subunit"/>
    <property type="evidence" value="ECO:0007669"/>
    <property type="project" value="TreeGrafter"/>
</dbReference>
<dbReference type="Gene3D" id="3.90.1030.10">
    <property type="entry name" value="Ribosomal protein L17"/>
    <property type="match status" value="1"/>
</dbReference>
<comment type="subunit">
    <text evidence="4">Part of the 50S ribosomal subunit. Contacts protein L32.</text>
</comment>
<evidence type="ECO:0000256" key="1">
    <source>
        <dbReference type="ARBA" id="ARBA00008777"/>
    </source>
</evidence>
<reference evidence="7" key="1">
    <citation type="submission" date="2017-09" db="EMBL/GenBank/DDBJ databases">
        <title>Depth-based differentiation of microbial function through sediment-hosted aquifers and enrichment of novel symbionts in the deep terrestrial subsurface.</title>
        <authorList>
            <person name="Probst A.J."/>
            <person name="Ladd B."/>
            <person name="Jarett J.K."/>
            <person name="Geller-Mcgrath D.E."/>
            <person name="Sieber C.M.K."/>
            <person name="Emerson J.B."/>
            <person name="Anantharaman K."/>
            <person name="Thomas B.C."/>
            <person name="Malmstrom R."/>
            <person name="Stieglmeier M."/>
            <person name="Klingl A."/>
            <person name="Woyke T."/>
            <person name="Ryan C.M."/>
            <person name="Banfield J.F."/>
        </authorList>
    </citation>
    <scope>NUCLEOTIDE SEQUENCE [LARGE SCALE GENOMIC DNA]</scope>
</reference>
<dbReference type="GO" id="GO:0006412">
    <property type="term" value="P:translation"/>
    <property type="evidence" value="ECO:0007669"/>
    <property type="project" value="UniProtKB-UniRule"/>
</dbReference>
<evidence type="ECO:0000256" key="3">
    <source>
        <dbReference type="ARBA" id="ARBA00023274"/>
    </source>
</evidence>
<dbReference type="Proteomes" id="UP000231252">
    <property type="component" value="Unassembled WGS sequence"/>
</dbReference>
<evidence type="ECO:0000313" key="7">
    <source>
        <dbReference type="Proteomes" id="UP000231252"/>
    </source>
</evidence>
<proteinExistence type="inferred from homology"/>
<evidence type="ECO:0000256" key="2">
    <source>
        <dbReference type="ARBA" id="ARBA00022980"/>
    </source>
</evidence>
<dbReference type="GO" id="GO:0003735">
    <property type="term" value="F:structural constituent of ribosome"/>
    <property type="evidence" value="ECO:0007669"/>
    <property type="project" value="InterPro"/>
</dbReference>
<accession>A0A2H0XBT5</accession>
<dbReference type="AlphaFoldDB" id="A0A2H0XBT5"/>
<name>A0A2H0XBT5_UNCKA</name>
<evidence type="ECO:0000256" key="5">
    <source>
        <dbReference type="RuleBase" id="RU000660"/>
    </source>
</evidence>
<evidence type="ECO:0000256" key="4">
    <source>
        <dbReference type="HAMAP-Rule" id="MF_01368"/>
    </source>
</evidence>
<organism evidence="6 7">
    <name type="scientific">candidate division WWE3 bacterium CG08_land_8_20_14_0_20_41_10</name>
    <dbReference type="NCBI Taxonomy" id="1975085"/>
    <lineage>
        <taxon>Bacteria</taxon>
        <taxon>Katanobacteria</taxon>
    </lineage>
</organism>
<dbReference type="InterPro" id="IPR036373">
    <property type="entry name" value="Ribosomal_bL17_sf"/>
</dbReference>
<dbReference type="HAMAP" id="MF_01368">
    <property type="entry name" value="Ribosomal_bL17"/>
    <property type="match status" value="1"/>
</dbReference>